<dbReference type="Proteomes" id="UP000045285">
    <property type="component" value="Unassembled WGS sequence"/>
</dbReference>
<protein>
    <submittedName>
        <fullName evidence="1">Uncharacterized protein</fullName>
    </submittedName>
</protein>
<organism evidence="1 2">
    <name type="scientific">Mesorhizobium plurifarium</name>
    <dbReference type="NCBI Taxonomy" id="69974"/>
    <lineage>
        <taxon>Bacteria</taxon>
        <taxon>Pseudomonadati</taxon>
        <taxon>Pseudomonadota</taxon>
        <taxon>Alphaproteobacteria</taxon>
        <taxon>Hyphomicrobiales</taxon>
        <taxon>Phyllobacteriaceae</taxon>
        <taxon>Mesorhizobium</taxon>
    </lineage>
</organism>
<reference evidence="2" key="1">
    <citation type="submission" date="2014-08" db="EMBL/GenBank/DDBJ databases">
        <authorList>
            <person name="Moulin L."/>
        </authorList>
    </citation>
    <scope>NUCLEOTIDE SEQUENCE [LARGE SCALE GENOMIC DNA]</scope>
</reference>
<evidence type="ECO:0000313" key="1">
    <source>
        <dbReference type="EMBL" id="CDX20881.1"/>
    </source>
</evidence>
<sequence length="109" mass="11556">MAQAPPPPIVVGSADNLAIVIEGARMLFANTFGWDPNVLHLKYVYMTEQDARRTVETQRFAGSYGISLTSPALCTGPAGRNWFIAVPSDSAVKVGGYVVLVAWGKSAGS</sequence>
<name>A0A090DV99_MESPL</name>
<dbReference type="EMBL" id="CCMZ01000028">
    <property type="protein sequence ID" value="CDX20881.1"/>
    <property type="molecule type" value="Genomic_DNA"/>
</dbReference>
<proteinExistence type="predicted"/>
<evidence type="ECO:0000313" key="2">
    <source>
        <dbReference type="Proteomes" id="UP000045285"/>
    </source>
</evidence>
<gene>
    <name evidence="1" type="ORF">MPL3356_340070</name>
</gene>
<accession>A0A090DV99</accession>
<keyword evidence="2" id="KW-1185">Reference proteome</keyword>
<dbReference type="AlphaFoldDB" id="A0A090DV99"/>